<organism evidence="3 4">
    <name type="scientific">Onychostoma macrolepis</name>
    <dbReference type="NCBI Taxonomy" id="369639"/>
    <lineage>
        <taxon>Eukaryota</taxon>
        <taxon>Metazoa</taxon>
        <taxon>Chordata</taxon>
        <taxon>Craniata</taxon>
        <taxon>Vertebrata</taxon>
        <taxon>Euteleostomi</taxon>
        <taxon>Actinopterygii</taxon>
        <taxon>Neopterygii</taxon>
        <taxon>Teleostei</taxon>
        <taxon>Ostariophysi</taxon>
        <taxon>Cypriniformes</taxon>
        <taxon>Cyprinidae</taxon>
        <taxon>Acrossocheilinae</taxon>
        <taxon>Onychostoma</taxon>
    </lineage>
</organism>
<sequence>MLEVMLSILLLFCFVKYSGTPPVGASTISVTGEKGGNTTLKCQFEAKKISYISLNSLSENIDVCQTEECSGQIFKQGNCDVVFKNLCFSDAGTYMLNIYYHNDQAELERQIRTYQLHIQDVVSVKKGEELKLDVLSNADKVQHQSRRSTGWMKVWSRTDGGQSERTTISDVNLIISYFTARDAGTYRVLDPDGEIMITVTVTESGTESKEKMHNTDDVKSNDAIYIVIFWIVIVGLHVMALVIYIVPCLKKHHWL</sequence>
<proteinExistence type="predicted"/>
<dbReference type="Proteomes" id="UP000579812">
    <property type="component" value="Unassembled WGS sequence"/>
</dbReference>
<keyword evidence="1" id="KW-0472">Membrane</keyword>
<feature type="signal peptide" evidence="2">
    <location>
        <begin position="1"/>
        <end position="25"/>
    </location>
</feature>
<name>A0A7J6C306_9TELE</name>
<dbReference type="AlphaFoldDB" id="A0A7J6C306"/>
<dbReference type="EMBL" id="JAAMOB010000019">
    <property type="protein sequence ID" value="KAF4100995.1"/>
    <property type="molecule type" value="Genomic_DNA"/>
</dbReference>
<keyword evidence="1" id="KW-1133">Transmembrane helix</keyword>
<keyword evidence="4" id="KW-1185">Reference proteome</keyword>
<evidence type="ECO:0000313" key="3">
    <source>
        <dbReference type="EMBL" id="KAF4100995.1"/>
    </source>
</evidence>
<accession>A0A7J6C306</accession>
<comment type="caution">
    <text evidence="3">The sequence shown here is derived from an EMBL/GenBank/DDBJ whole genome shotgun (WGS) entry which is preliminary data.</text>
</comment>
<feature type="chain" id="PRO_5029716869" evidence="2">
    <location>
        <begin position="26"/>
        <end position="255"/>
    </location>
</feature>
<protein>
    <submittedName>
        <fullName evidence="3">Uncharacterized protein</fullName>
    </submittedName>
</protein>
<evidence type="ECO:0000313" key="4">
    <source>
        <dbReference type="Proteomes" id="UP000579812"/>
    </source>
</evidence>
<feature type="transmembrane region" description="Helical" evidence="1">
    <location>
        <begin position="223"/>
        <end position="246"/>
    </location>
</feature>
<reference evidence="3 4" key="1">
    <citation type="submission" date="2020-04" db="EMBL/GenBank/DDBJ databases">
        <title>Chromosome-level genome assembly of a cyprinid fish Onychostoma macrolepis by integration of Nanopore Sequencing, Bionano and Hi-C technology.</title>
        <authorList>
            <person name="Wang D."/>
        </authorList>
    </citation>
    <scope>NUCLEOTIDE SEQUENCE [LARGE SCALE GENOMIC DNA]</scope>
    <source>
        <strain evidence="3">SWU-2019</strain>
        <tissue evidence="3">Muscle</tissue>
    </source>
</reference>
<keyword evidence="1" id="KW-0812">Transmembrane</keyword>
<keyword evidence="2" id="KW-0732">Signal</keyword>
<evidence type="ECO:0000256" key="2">
    <source>
        <dbReference type="SAM" id="SignalP"/>
    </source>
</evidence>
<evidence type="ECO:0000256" key="1">
    <source>
        <dbReference type="SAM" id="Phobius"/>
    </source>
</evidence>
<gene>
    <name evidence="3" type="ORF">G5714_019191</name>
</gene>